<comment type="caution">
    <text evidence="10">The sequence shown here is derived from an EMBL/GenBank/DDBJ whole genome shotgun (WGS) entry which is preliminary data.</text>
</comment>
<evidence type="ECO:0000256" key="1">
    <source>
        <dbReference type="ARBA" id="ARBA00003318"/>
    </source>
</evidence>
<dbReference type="CDD" id="cd02947">
    <property type="entry name" value="TRX_family"/>
    <property type="match status" value="1"/>
</dbReference>
<dbReference type="Pfam" id="PF00085">
    <property type="entry name" value="Thioredoxin"/>
    <property type="match status" value="1"/>
</dbReference>
<sequence length="108" mass="11953">MGKVRTVTDQDFDEIVLDSDRAVLVDFWAPWCGPCRMMGPILDTMAQQHDGKIDIVKVNVDESPVTAKRYSVLSMPTLLVFDHGEVVTTLVGAKPRTMIEKALGSYLA</sequence>
<keyword evidence="3" id="KW-0813">Transport</keyword>
<evidence type="ECO:0000313" key="10">
    <source>
        <dbReference type="EMBL" id="MFF3567583.1"/>
    </source>
</evidence>
<dbReference type="InterPro" id="IPR017937">
    <property type="entry name" value="Thioredoxin_CS"/>
</dbReference>
<comment type="function">
    <text evidence="1">Participates in various redox reactions through the reversible oxidation of its active center dithiol to a disulfide and catalyzes dithiol-disulfide exchange reactions.</text>
</comment>
<dbReference type="RefSeq" id="WP_040825236.1">
    <property type="nucleotide sequence ID" value="NZ_JBIAQY010000002.1"/>
</dbReference>
<dbReference type="PRINTS" id="PR00421">
    <property type="entry name" value="THIOREDOXIN"/>
</dbReference>
<dbReference type="PANTHER" id="PTHR45663:SF11">
    <property type="entry name" value="GEO12009P1"/>
    <property type="match status" value="1"/>
</dbReference>
<comment type="similarity">
    <text evidence="2 8">Belongs to the thioredoxin family.</text>
</comment>
<name>A0ABW6RUA7_9NOCA</name>
<dbReference type="InterPro" id="IPR036249">
    <property type="entry name" value="Thioredoxin-like_sf"/>
</dbReference>
<protein>
    <recommendedName>
        <fullName evidence="7 8">Thioredoxin</fullName>
    </recommendedName>
</protein>
<evidence type="ECO:0000256" key="6">
    <source>
        <dbReference type="ARBA" id="ARBA00023284"/>
    </source>
</evidence>
<evidence type="ECO:0000259" key="9">
    <source>
        <dbReference type="PROSITE" id="PS51352"/>
    </source>
</evidence>
<dbReference type="NCBIfam" id="TIGR01068">
    <property type="entry name" value="thioredoxin"/>
    <property type="match status" value="1"/>
</dbReference>
<dbReference type="EMBL" id="JBIAQY010000002">
    <property type="protein sequence ID" value="MFF3567583.1"/>
    <property type="molecule type" value="Genomic_DNA"/>
</dbReference>
<gene>
    <name evidence="10" type="primary">trxA</name>
    <name evidence="10" type="ORF">ACFYXQ_07335</name>
</gene>
<dbReference type="InterPro" id="IPR013766">
    <property type="entry name" value="Thioredoxin_domain"/>
</dbReference>
<dbReference type="InterPro" id="IPR005746">
    <property type="entry name" value="Thioredoxin"/>
</dbReference>
<dbReference type="PANTHER" id="PTHR45663">
    <property type="entry name" value="GEO12009P1"/>
    <property type="match status" value="1"/>
</dbReference>
<dbReference type="Proteomes" id="UP001601992">
    <property type="component" value="Unassembled WGS sequence"/>
</dbReference>
<evidence type="ECO:0000313" key="11">
    <source>
        <dbReference type="Proteomes" id="UP001601992"/>
    </source>
</evidence>
<dbReference type="PROSITE" id="PS00194">
    <property type="entry name" value="THIOREDOXIN_1"/>
    <property type="match status" value="1"/>
</dbReference>
<evidence type="ECO:0000256" key="3">
    <source>
        <dbReference type="ARBA" id="ARBA00022448"/>
    </source>
</evidence>
<proteinExistence type="inferred from homology"/>
<organism evidence="10 11">
    <name type="scientific">Nocardia jiangxiensis</name>
    <dbReference type="NCBI Taxonomy" id="282685"/>
    <lineage>
        <taxon>Bacteria</taxon>
        <taxon>Bacillati</taxon>
        <taxon>Actinomycetota</taxon>
        <taxon>Actinomycetes</taxon>
        <taxon>Mycobacteriales</taxon>
        <taxon>Nocardiaceae</taxon>
        <taxon>Nocardia</taxon>
    </lineage>
</organism>
<evidence type="ECO:0000256" key="7">
    <source>
        <dbReference type="NCBIfam" id="TIGR01068"/>
    </source>
</evidence>
<accession>A0ABW6RUA7</accession>
<evidence type="ECO:0000256" key="8">
    <source>
        <dbReference type="PIRNR" id="PIRNR000077"/>
    </source>
</evidence>
<evidence type="ECO:0000256" key="2">
    <source>
        <dbReference type="ARBA" id="ARBA00008987"/>
    </source>
</evidence>
<dbReference type="PIRSF" id="PIRSF000077">
    <property type="entry name" value="Thioredoxin"/>
    <property type="match status" value="1"/>
</dbReference>
<dbReference type="SUPFAM" id="SSF52833">
    <property type="entry name" value="Thioredoxin-like"/>
    <property type="match status" value="1"/>
</dbReference>
<dbReference type="Gene3D" id="3.40.30.10">
    <property type="entry name" value="Glutaredoxin"/>
    <property type="match status" value="1"/>
</dbReference>
<keyword evidence="11" id="KW-1185">Reference proteome</keyword>
<feature type="domain" description="Thioredoxin" evidence="9">
    <location>
        <begin position="1"/>
        <end position="108"/>
    </location>
</feature>
<reference evidence="10 11" key="1">
    <citation type="submission" date="2024-10" db="EMBL/GenBank/DDBJ databases">
        <title>The Natural Products Discovery Center: Release of the First 8490 Sequenced Strains for Exploring Actinobacteria Biosynthetic Diversity.</title>
        <authorList>
            <person name="Kalkreuter E."/>
            <person name="Kautsar S.A."/>
            <person name="Yang D."/>
            <person name="Bader C.D."/>
            <person name="Teijaro C.N."/>
            <person name="Fluegel L."/>
            <person name="Davis C.M."/>
            <person name="Simpson J.R."/>
            <person name="Lauterbach L."/>
            <person name="Steele A.D."/>
            <person name="Gui C."/>
            <person name="Meng S."/>
            <person name="Li G."/>
            <person name="Viehrig K."/>
            <person name="Ye F."/>
            <person name="Su P."/>
            <person name="Kiefer A.F."/>
            <person name="Nichols A."/>
            <person name="Cepeda A.J."/>
            <person name="Yan W."/>
            <person name="Fan B."/>
            <person name="Jiang Y."/>
            <person name="Adhikari A."/>
            <person name="Zheng C.-J."/>
            <person name="Schuster L."/>
            <person name="Cowan T.M."/>
            <person name="Smanski M.J."/>
            <person name="Chevrette M.G."/>
            <person name="De Carvalho L.P.S."/>
            <person name="Shen B."/>
        </authorList>
    </citation>
    <scope>NUCLEOTIDE SEQUENCE [LARGE SCALE GENOMIC DNA]</scope>
    <source>
        <strain evidence="10 11">NPDC002593</strain>
    </source>
</reference>
<keyword evidence="5" id="KW-1015">Disulfide bond</keyword>
<keyword evidence="4" id="KW-0249">Electron transport</keyword>
<dbReference type="PROSITE" id="PS51352">
    <property type="entry name" value="THIOREDOXIN_2"/>
    <property type="match status" value="1"/>
</dbReference>
<evidence type="ECO:0000256" key="5">
    <source>
        <dbReference type="ARBA" id="ARBA00023157"/>
    </source>
</evidence>
<evidence type="ECO:0000256" key="4">
    <source>
        <dbReference type="ARBA" id="ARBA00022982"/>
    </source>
</evidence>
<keyword evidence="6" id="KW-0676">Redox-active center</keyword>